<evidence type="ECO:0000313" key="6">
    <source>
        <dbReference type="Proteomes" id="UP000267187"/>
    </source>
</evidence>
<gene>
    <name evidence="5" type="ORF">DFR27_1942</name>
</gene>
<evidence type="ECO:0000256" key="2">
    <source>
        <dbReference type="ARBA" id="ARBA00022679"/>
    </source>
</evidence>
<comment type="caution">
    <text evidence="5">The sequence shown here is derived from an EMBL/GenBank/DDBJ whole genome shotgun (WGS) entry which is preliminary data.</text>
</comment>
<keyword evidence="6" id="KW-1185">Reference proteome</keyword>
<dbReference type="PANTHER" id="PTHR10434:SF9">
    <property type="entry name" value="PHOSPHOLIPID_GLYCEROL ACYLTRANSFERASE DOMAIN-CONTAINING PROTEIN"/>
    <property type="match status" value="1"/>
</dbReference>
<organism evidence="5 6">
    <name type="scientific">Umboniibacter marinipuniceus</name>
    <dbReference type="NCBI Taxonomy" id="569599"/>
    <lineage>
        <taxon>Bacteria</taxon>
        <taxon>Pseudomonadati</taxon>
        <taxon>Pseudomonadota</taxon>
        <taxon>Gammaproteobacteria</taxon>
        <taxon>Cellvibrionales</taxon>
        <taxon>Cellvibrionaceae</taxon>
        <taxon>Umboniibacter</taxon>
    </lineage>
</organism>
<keyword evidence="2 5" id="KW-0808">Transferase</keyword>
<accession>A0A3M0A2W3</accession>
<dbReference type="GO" id="GO:0003841">
    <property type="term" value="F:1-acylglycerol-3-phosphate O-acyltransferase activity"/>
    <property type="evidence" value="ECO:0007669"/>
    <property type="project" value="TreeGrafter"/>
</dbReference>
<dbReference type="AlphaFoldDB" id="A0A3M0A2W3"/>
<dbReference type="SMART" id="SM00563">
    <property type="entry name" value="PlsC"/>
    <property type="match status" value="1"/>
</dbReference>
<dbReference type="InterPro" id="IPR002123">
    <property type="entry name" value="Plipid/glycerol_acylTrfase"/>
</dbReference>
<feature type="domain" description="Phospholipid/glycerol acyltransferase" evidence="4">
    <location>
        <begin position="45"/>
        <end position="157"/>
    </location>
</feature>
<dbReference type="Proteomes" id="UP000267187">
    <property type="component" value="Unassembled WGS sequence"/>
</dbReference>
<protein>
    <submittedName>
        <fullName evidence="5">1-acyl-sn-glycerol-3-phosphate acyltransferase</fullName>
    </submittedName>
</protein>
<dbReference type="PANTHER" id="PTHR10434">
    <property type="entry name" value="1-ACYL-SN-GLYCEROL-3-PHOSPHATE ACYLTRANSFERASE"/>
    <property type="match status" value="1"/>
</dbReference>
<evidence type="ECO:0000259" key="4">
    <source>
        <dbReference type="SMART" id="SM00563"/>
    </source>
</evidence>
<comment type="pathway">
    <text evidence="1">Lipid metabolism.</text>
</comment>
<dbReference type="Pfam" id="PF01553">
    <property type="entry name" value="Acyltransferase"/>
    <property type="match status" value="1"/>
</dbReference>
<sequence>MKNLAVPNSNTPIKRRPILRFIGRLYLRILGWRLIGEFPNVPKCVTPVAPHTSNWDFVHAIAMVMATDLRVTFMGKHTLFEGFFGKFFYAMGGIPVVRHDPKGLIEQVAEQLKGMDKAILAIAPEGTRKKTDNWKTGYLRIAYAAELPVIPAYIDYPSKTIAFVPPVALSGDLETDMARVQEALKPYRGKYPDQHL</sequence>
<keyword evidence="3 5" id="KW-0012">Acyltransferase</keyword>
<evidence type="ECO:0000256" key="3">
    <source>
        <dbReference type="ARBA" id="ARBA00023315"/>
    </source>
</evidence>
<dbReference type="GO" id="GO:0006654">
    <property type="term" value="P:phosphatidic acid biosynthetic process"/>
    <property type="evidence" value="ECO:0007669"/>
    <property type="project" value="TreeGrafter"/>
</dbReference>
<dbReference type="SUPFAM" id="SSF69593">
    <property type="entry name" value="Glycerol-3-phosphate (1)-acyltransferase"/>
    <property type="match status" value="1"/>
</dbReference>
<dbReference type="RefSeq" id="WP_121877255.1">
    <property type="nucleotide sequence ID" value="NZ_REFJ01000004.1"/>
</dbReference>
<evidence type="ECO:0000256" key="1">
    <source>
        <dbReference type="ARBA" id="ARBA00005189"/>
    </source>
</evidence>
<dbReference type="OrthoDB" id="9796839at2"/>
<name>A0A3M0A2W3_9GAMM</name>
<reference evidence="5 6" key="1">
    <citation type="submission" date="2018-10" db="EMBL/GenBank/DDBJ databases">
        <title>Genomic Encyclopedia of Type Strains, Phase IV (KMG-IV): sequencing the most valuable type-strain genomes for metagenomic binning, comparative biology and taxonomic classification.</title>
        <authorList>
            <person name="Goeker M."/>
        </authorList>
    </citation>
    <scope>NUCLEOTIDE SEQUENCE [LARGE SCALE GENOMIC DNA]</scope>
    <source>
        <strain evidence="5 6">DSM 25080</strain>
    </source>
</reference>
<dbReference type="EMBL" id="REFJ01000004">
    <property type="protein sequence ID" value="RMA79501.1"/>
    <property type="molecule type" value="Genomic_DNA"/>
</dbReference>
<evidence type="ECO:0000313" key="5">
    <source>
        <dbReference type="EMBL" id="RMA79501.1"/>
    </source>
</evidence>
<proteinExistence type="predicted"/>